<reference evidence="1 2" key="1">
    <citation type="submission" date="2019-12" db="EMBL/GenBank/DDBJ databases">
        <title>Genomic-based taxomic classification of the family Erythrobacteraceae.</title>
        <authorList>
            <person name="Xu L."/>
        </authorList>
    </citation>
    <scope>NUCLEOTIDE SEQUENCE [LARGE SCALE GENOMIC DNA]</scope>
    <source>
        <strain evidence="1 2">M0322</strain>
    </source>
</reference>
<accession>A0A844YUW5</accession>
<dbReference type="OrthoDB" id="4166375at2"/>
<keyword evidence="2" id="KW-1185">Reference proteome</keyword>
<evidence type="ECO:0000313" key="2">
    <source>
        <dbReference type="Proteomes" id="UP000466966"/>
    </source>
</evidence>
<comment type="caution">
    <text evidence="1">The sequence shown here is derived from an EMBL/GenBank/DDBJ whole genome shotgun (WGS) entry which is preliminary data.</text>
</comment>
<dbReference type="RefSeq" id="WP_160770220.1">
    <property type="nucleotide sequence ID" value="NZ_WTYV01000001.1"/>
</dbReference>
<evidence type="ECO:0000313" key="1">
    <source>
        <dbReference type="EMBL" id="MXO70284.1"/>
    </source>
</evidence>
<name>A0A844YUW5_9SPHN</name>
<dbReference type="AlphaFoldDB" id="A0A844YUW5"/>
<organism evidence="1 2">
    <name type="scientific">Alteraurantiacibacter buctensis</name>
    <dbReference type="NCBI Taxonomy" id="1503981"/>
    <lineage>
        <taxon>Bacteria</taxon>
        <taxon>Pseudomonadati</taxon>
        <taxon>Pseudomonadota</taxon>
        <taxon>Alphaproteobacteria</taxon>
        <taxon>Sphingomonadales</taxon>
        <taxon>Erythrobacteraceae</taxon>
        <taxon>Alteraurantiacibacter</taxon>
    </lineage>
</organism>
<dbReference type="EMBL" id="WTYV01000001">
    <property type="protein sequence ID" value="MXO70284.1"/>
    <property type="molecule type" value="Genomic_DNA"/>
</dbReference>
<sequence length="240" mass="26796">MTGSSSTGTMAKSKRARAVSAVGREIEAALGLGHGADVLTRWMAFRLAEVRATVDEAATAEARKSALAEHDSLIMALWNQRSSLPEPLGVDRRTGLATRIIQQLVDDPSVWNRPDTPRNAVEVLGSLRDHWAYLLSVAAVLMYKREAIELGPEDPDLPLTDEERENRRQWAELSQRVLRDIRMREGSLYRETEPSDAEAVIKLEQDVGKTIAKLRAHLDMLEPMLLPDVQKDSPKNHMAK</sequence>
<proteinExistence type="predicted"/>
<gene>
    <name evidence="1" type="ORF">GRI99_01390</name>
</gene>
<protein>
    <submittedName>
        <fullName evidence="1">Uncharacterized protein</fullName>
    </submittedName>
</protein>
<dbReference type="Proteomes" id="UP000466966">
    <property type="component" value="Unassembled WGS sequence"/>
</dbReference>